<feature type="transmembrane region" description="Helical" evidence="5">
    <location>
        <begin position="271"/>
        <end position="291"/>
    </location>
</feature>
<feature type="transmembrane region" description="Helical" evidence="5">
    <location>
        <begin position="209"/>
        <end position="226"/>
    </location>
</feature>
<proteinExistence type="predicted"/>
<feature type="transmembrane region" description="Helical" evidence="5">
    <location>
        <begin position="407"/>
        <end position="429"/>
    </location>
</feature>
<protein>
    <submittedName>
        <fullName evidence="7">O-antigen polymerase</fullName>
    </submittedName>
</protein>
<reference evidence="7 8" key="1">
    <citation type="submission" date="2012-05" db="EMBL/GenBank/DDBJ databases">
        <title>Finished chromosome of genome of Oscillatoria sp. PCC 7112.</title>
        <authorList>
            <consortium name="US DOE Joint Genome Institute"/>
            <person name="Gugger M."/>
            <person name="Coursin T."/>
            <person name="Rippka R."/>
            <person name="Tandeau De Marsac N."/>
            <person name="Huntemann M."/>
            <person name="Wei C.-L."/>
            <person name="Han J."/>
            <person name="Detter J.C."/>
            <person name="Han C."/>
            <person name="Tapia R."/>
            <person name="Davenport K."/>
            <person name="Daligault H."/>
            <person name="Erkkila T."/>
            <person name="Gu W."/>
            <person name="Munk A.C.C."/>
            <person name="Teshima H."/>
            <person name="Xu Y."/>
            <person name="Chain P."/>
            <person name="Chen A."/>
            <person name="Krypides N."/>
            <person name="Mavromatis K."/>
            <person name="Markowitz V."/>
            <person name="Szeto E."/>
            <person name="Ivanova N."/>
            <person name="Mikhailova N."/>
            <person name="Ovchinnikova G."/>
            <person name="Pagani I."/>
            <person name="Pati A."/>
            <person name="Goodwin L."/>
            <person name="Peters L."/>
            <person name="Pitluck S."/>
            <person name="Woyke T."/>
            <person name="Kerfeld C."/>
        </authorList>
    </citation>
    <scope>NUCLEOTIDE SEQUENCE [LARGE SCALE GENOMIC DNA]</scope>
    <source>
        <strain evidence="7 8">PCC 7112</strain>
    </source>
</reference>
<name>K9VEK1_9CYAN</name>
<evidence type="ECO:0000256" key="2">
    <source>
        <dbReference type="ARBA" id="ARBA00022692"/>
    </source>
</evidence>
<dbReference type="InterPro" id="IPR007016">
    <property type="entry name" value="O-antigen_ligase-rel_domated"/>
</dbReference>
<dbReference type="Proteomes" id="UP000010478">
    <property type="component" value="Chromosome"/>
</dbReference>
<evidence type="ECO:0000313" key="8">
    <source>
        <dbReference type="Proteomes" id="UP000010478"/>
    </source>
</evidence>
<dbReference type="InterPro" id="IPR051533">
    <property type="entry name" value="WaaL-like"/>
</dbReference>
<dbReference type="STRING" id="179408.Osc7112_1899"/>
<dbReference type="EMBL" id="CP003614">
    <property type="protein sequence ID" value="AFZ06381.1"/>
    <property type="molecule type" value="Genomic_DNA"/>
</dbReference>
<comment type="subcellular location">
    <subcellularLocation>
        <location evidence="1">Membrane</location>
        <topology evidence="1">Multi-pass membrane protein</topology>
    </subcellularLocation>
</comment>
<feature type="transmembrane region" description="Helical" evidence="5">
    <location>
        <begin position="147"/>
        <end position="165"/>
    </location>
</feature>
<dbReference type="GO" id="GO:0016020">
    <property type="term" value="C:membrane"/>
    <property type="evidence" value="ECO:0007669"/>
    <property type="project" value="UniProtKB-SubCell"/>
</dbReference>
<evidence type="ECO:0000256" key="5">
    <source>
        <dbReference type="SAM" id="Phobius"/>
    </source>
</evidence>
<feature type="transmembrane region" description="Helical" evidence="5">
    <location>
        <begin position="238"/>
        <end position="265"/>
    </location>
</feature>
<evidence type="ECO:0000256" key="4">
    <source>
        <dbReference type="ARBA" id="ARBA00023136"/>
    </source>
</evidence>
<dbReference type="PANTHER" id="PTHR37422">
    <property type="entry name" value="TEICHURONIC ACID BIOSYNTHESIS PROTEIN TUAE"/>
    <property type="match status" value="1"/>
</dbReference>
<dbReference type="PANTHER" id="PTHR37422:SF13">
    <property type="entry name" value="LIPOPOLYSACCHARIDE BIOSYNTHESIS PROTEIN PA4999-RELATED"/>
    <property type="match status" value="1"/>
</dbReference>
<sequence length="458" mass="51383">MMKHRFCDRDASPNSDTTIFPMKNLYTLLYAFSLILINPWGGSRGEIWTQPKVFVVLLIVLSNLSFLWEERKLLTFSRQWKVCLILWGVFLTVGAISTLNSPFPERSFWGQNQMGDGWLYWLLISIFSLTNRLLLKLHPELFRCQMRGLLIGGAVVAVSVFPQVVNWQIDYTATNGQLIAHDVLASTIFRGQQPLAQPSKRIALFSHRGHAAIVLTLTAVICAVAWKWKLISDRTATLALFLILPALLFTNTRTAVLSLIISLSYLLGRQYYKQLIPGIFIGLLAISAMTFTRPLDWNRVSVAQVMSSRSPLWELAVRGIQKRPLFGWGFNGFGIAYPFVANPNKVPEIVNLGHFSYDYVAPNGQVRTEIIPSYKAHNWILDTAISTGIMGAIASFALWGYCLHGAIVSLNTDLSAVAIGYLTFILPWFECAQYAQVLWLALDGSESSFPSPKLSILE</sequence>
<evidence type="ECO:0000256" key="1">
    <source>
        <dbReference type="ARBA" id="ARBA00004141"/>
    </source>
</evidence>
<organism evidence="7 8">
    <name type="scientific">Phormidium nigroviride PCC 7112</name>
    <dbReference type="NCBI Taxonomy" id="179408"/>
    <lineage>
        <taxon>Bacteria</taxon>
        <taxon>Bacillati</taxon>
        <taxon>Cyanobacteriota</taxon>
        <taxon>Cyanophyceae</taxon>
        <taxon>Oscillatoriophycideae</taxon>
        <taxon>Oscillatoriales</taxon>
        <taxon>Oscillatoriaceae</taxon>
        <taxon>Phormidium</taxon>
    </lineage>
</organism>
<evidence type="ECO:0000313" key="7">
    <source>
        <dbReference type="EMBL" id="AFZ06381.1"/>
    </source>
</evidence>
<dbReference type="AlphaFoldDB" id="K9VEK1"/>
<feature type="transmembrane region" description="Helical" evidence="5">
    <location>
        <begin position="80"/>
        <end position="98"/>
    </location>
</feature>
<evidence type="ECO:0000256" key="3">
    <source>
        <dbReference type="ARBA" id="ARBA00022989"/>
    </source>
</evidence>
<feature type="transmembrane region" description="Helical" evidence="5">
    <location>
        <begin position="25"/>
        <end position="41"/>
    </location>
</feature>
<keyword evidence="4 5" id="KW-0472">Membrane</keyword>
<dbReference type="HOGENOM" id="CLU_658783_0_0_3"/>
<accession>K9VEK1</accession>
<dbReference type="Pfam" id="PF04932">
    <property type="entry name" value="Wzy_C"/>
    <property type="match status" value="1"/>
</dbReference>
<dbReference type="RefSeq" id="WP_015175692.1">
    <property type="nucleotide sequence ID" value="NC_019729.1"/>
</dbReference>
<gene>
    <name evidence="7" type="ORF">Osc7112_1899</name>
</gene>
<feature type="transmembrane region" description="Helical" evidence="5">
    <location>
        <begin position="118"/>
        <end position="135"/>
    </location>
</feature>
<feature type="transmembrane region" description="Helical" evidence="5">
    <location>
        <begin position="47"/>
        <end position="68"/>
    </location>
</feature>
<feature type="domain" description="O-antigen ligase-related" evidence="6">
    <location>
        <begin position="238"/>
        <end position="394"/>
    </location>
</feature>
<dbReference type="KEGG" id="oni:Osc7112_1899"/>
<evidence type="ECO:0000259" key="6">
    <source>
        <dbReference type="Pfam" id="PF04932"/>
    </source>
</evidence>
<keyword evidence="2 5" id="KW-0812">Transmembrane</keyword>
<keyword evidence="8" id="KW-1185">Reference proteome</keyword>
<dbReference type="eggNOG" id="COG3307">
    <property type="taxonomic scope" value="Bacteria"/>
</dbReference>
<feature type="transmembrane region" description="Helical" evidence="5">
    <location>
        <begin position="379"/>
        <end position="401"/>
    </location>
</feature>
<keyword evidence="3 5" id="KW-1133">Transmembrane helix</keyword>